<dbReference type="PANTHER" id="PTHR47944:SF18">
    <property type="entry name" value="FLAVONOID 3'-MONOOXYGENASE"/>
    <property type="match status" value="1"/>
</dbReference>
<gene>
    <name evidence="8" type="ORF">RJ640_018193</name>
</gene>
<keyword evidence="7" id="KW-0503">Monooxygenase</keyword>
<keyword evidence="4" id="KW-0479">Metal-binding</keyword>
<proteinExistence type="inferred from homology"/>
<evidence type="ECO:0000313" key="9">
    <source>
        <dbReference type="Proteomes" id="UP001187471"/>
    </source>
</evidence>
<evidence type="ECO:0000256" key="3">
    <source>
        <dbReference type="ARBA" id="ARBA00022617"/>
    </source>
</evidence>
<evidence type="ECO:0000256" key="1">
    <source>
        <dbReference type="ARBA" id="ARBA00001971"/>
    </source>
</evidence>
<sequence length="177" mass="19840">MAKEYGPVMYLKVGTCGMVVASTPDAARTFLKTLDSNFLNRPRHAGATHLGYDAQDIVFGKYGPRWKLLRKLSNLHMLGGKALDDWAHVRVSELGYMLQAMHESSIRNEPVVVPEMLSYAMANMIGQVMLSKRVFVTTGSESNLFKDMVVELMTVSGYFNVGDFIPSIAWMDLQRIE</sequence>
<comment type="similarity">
    <text evidence="2">Belongs to the cytochrome P450 family.</text>
</comment>
<dbReference type="PANTHER" id="PTHR47944">
    <property type="entry name" value="CYTOCHROME P450 98A9"/>
    <property type="match status" value="1"/>
</dbReference>
<keyword evidence="6" id="KW-0408">Iron</keyword>
<keyword evidence="5" id="KW-0560">Oxidoreductase</keyword>
<dbReference type="Pfam" id="PF00067">
    <property type="entry name" value="p450"/>
    <property type="match status" value="1"/>
</dbReference>
<dbReference type="InterPro" id="IPR036396">
    <property type="entry name" value="Cyt_P450_sf"/>
</dbReference>
<name>A0AA88UD14_9ASTE</name>
<dbReference type="SUPFAM" id="SSF48264">
    <property type="entry name" value="Cytochrome P450"/>
    <property type="match status" value="1"/>
</dbReference>
<comment type="caution">
    <text evidence="8">The sequence shown here is derived from an EMBL/GenBank/DDBJ whole genome shotgun (WGS) entry which is preliminary data.</text>
</comment>
<keyword evidence="3" id="KW-0349">Heme</keyword>
<evidence type="ECO:0000256" key="5">
    <source>
        <dbReference type="ARBA" id="ARBA00023002"/>
    </source>
</evidence>
<evidence type="ECO:0000256" key="4">
    <source>
        <dbReference type="ARBA" id="ARBA00022723"/>
    </source>
</evidence>
<dbReference type="GO" id="GO:0020037">
    <property type="term" value="F:heme binding"/>
    <property type="evidence" value="ECO:0007669"/>
    <property type="project" value="InterPro"/>
</dbReference>
<dbReference type="GO" id="GO:0005506">
    <property type="term" value="F:iron ion binding"/>
    <property type="evidence" value="ECO:0007669"/>
    <property type="project" value="InterPro"/>
</dbReference>
<dbReference type="AlphaFoldDB" id="A0AA88UD14"/>
<dbReference type="GO" id="GO:0016705">
    <property type="term" value="F:oxidoreductase activity, acting on paired donors, with incorporation or reduction of molecular oxygen"/>
    <property type="evidence" value="ECO:0007669"/>
    <property type="project" value="InterPro"/>
</dbReference>
<dbReference type="EMBL" id="JAVXUO010001977">
    <property type="protein sequence ID" value="KAK2977551.1"/>
    <property type="molecule type" value="Genomic_DNA"/>
</dbReference>
<protein>
    <recommendedName>
        <fullName evidence="10">Flavonoid 3',5'-hydroxylase</fullName>
    </recommendedName>
</protein>
<organism evidence="8 9">
    <name type="scientific">Escallonia rubra</name>
    <dbReference type="NCBI Taxonomy" id="112253"/>
    <lineage>
        <taxon>Eukaryota</taxon>
        <taxon>Viridiplantae</taxon>
        <taxon>Streptophyta</taxon>
        <taxon>Embryophyta</taxon>
        <taxon>Tracheophyta</taxon>
        <taxon>Spermatophyta</taxon>
        <taxon>Magnoliopsida</taxon>
        <taxon>eudicotyledons</taxon>
        <taxon>Gunneridae</taxon>
        <taxon>Pentapetalae</taxon>
        <taxon>asterids</taxon>
        <taxon>campanulids</taxon>
        <taxon>Escalloniales</taxon>
        <taxon>Escalloniaceae</taxon>
        <taxon>Escallonia</taxon>
    </lineage>
</organism>
<keyword evidence="9" id="KW-1185">Reference proteome</keyword>
<accession>A0AA88UD14</accession>
<dbReference type="InterPro" id="IPR001128">
    <property type="entry name" value="Cyt_P450"/>
</dbReference>
<dbReference type="Proteomes" id="UP001187471">
    <property type="component" value="Unassembled WGS sequence"/>
</dbReference>
<dbReference type="Gene3D" id="1.10.630.10">
    <property type="entry name" value="Cytochrome P450"/>
    <property type="match status" value="1"/>
</dbReference>
<reference evidence="8" key="1">
    <citation type="submission" date="2022-12" db="EMBL/GenBank/DDBJ databases">
        <title>Draft genome assemblies for two species of Escallonia (Escalloniales).</title>
        <authorList>
            <person name="Chanderbali A."/>
            <person name="Dervinis C."/>
            <person name="Anghel I."/>
            <person name="Soltis D."/>
            <person name="Soltis P."/>
            <person name="Zapata F."/>
        </authorList>
    </citation>
    <scope>NUCLEOTIDE SEQUENCE</scope>
    <source>
        <strain evidence="8">UCBG92.1500</strain>
        <tissue evidence="8">Leaf</tissue>
    </source>
</reference>
<dbReference type="GO" id="GO:0004497">
    <property type="term" value="F:monooxygenase activity"/>
    <property type="evidence" value="ECO:0007669"/>
    <property type="project" value="UniProtKB-KW"/>
</dbReference>
<comment type="cofactor">
    <cofactor evidence="1">
        <name>heme</name>
        <dbReference type="ChEBI" id="CHEBI:30413"/>
    </cofactor>
</comment>
<evidence type="ECO:0000313" key="8">
    <source>
        <dbReference type="EMBL" id="KAK2977551.1"/>
    </source>
</evidence>
<evidence type="ECO:0000256" key="2">
    <source>
        <dbReference type="ARBA" id="ARBA00010617"/>
    </source>
</evidence>
<evidence type="ECO:0000256" key="6">
    <source>
        <dbReference type="ARBA" id="ARBA00023004"/>
    </source>
</evidence>
<evidence type="ECO:0008006" key="10">
    <source>
        <dbReference type="Google" id="ProtNLM"/>
    </source>
</evidence>
<evidence type="ECO:0000256" key="7">
    <source>
        <dbReference type="ARBA" id="ARBA00023033"/>
    </source>
</evidence>